<dbReference type="Pfam" id="PF20906">
    <property type="entry name" value="S-Me-THD_C"/>
    <property type="match status" value="1"/>
</dbReference>
<dbReference type="Gene3D" id="2.40.390.10">
    <property type="entry name" value="CV3147-like"/>
    <property type="match status" value="1"/>
</dbReference>
<organism evidence="3 4">
    <name type="scientific">Extremus antarcticus</name>
    <dbReference type="NCBI Taxonomy" id="702011"/>
    <lineage>
        <taxon>Eukaryota</taxon>
        <taxon>Fungi</taxon>
        <taxon>Dikarya</taxon>
        <taxon>Ascomycota</taxon>
        <taxon>Pezizomycotina</taxon>
        <taxon>Dothideomycetes</taxon>
        <taxon>Dothideomycetidae</taxon>
        <taxon>Mycosphaerellales</taxon>
        <taxon>Extremaceae</taxon>
        <taxon>Extremus</taxon>
    </lineage>
</organism>
<dbReference type="InterPro" id="IPR024071">
    <property type="entry name" value="S-Me-THD_C_sf"/>
</dbReference>
<reference evidence="3" key="1">
    <citation type="submission" date="2023-04" db="EMBL/GenBank/DDBJ databases">
        <title>Black Yeasts Isolated from many extreme environments.</title>
        <authorList>
            <person name="Coleine C."/>
            <person name="Stajich J.E."/>
            <person name="Selbmann L."/>
        </authorList>
    </citation>
    <scope>NUCLEOTIDE SEQUENCE</scope>
    <source>
        <strain evidence="3">CCFEE 5312</strain>
    </source>
</reference>
<accession>A0AAJ0DH20</accession>
<dbReference type="SUPFAM" id="SSF160991">
    <property type="entry name" value="CV3147-like"/>
    <property type="match status" value="1"/>
</dbReference>
<gene>
    <name evidence="3" type="ORF">LTR09_008925</name>
</gene>
<dbReference type="InterPro" id="IPR048350">
    <property type="entry name" value="S-Me-THD-like_C"/>
</dbReference>
<proteinExistence type="predicted"/>
<comment type="caution">
    <text evidence="3">The sequence shown here is derived from an EMBL/GenBank/DDBJ whole genome shotgun (WGS) entry which is preliminary data.</text>
</comment>
<feature type="domain" description="S-Me-THD-like C-terminal" evidence="2">
    <location>
        <begin position="42"/>
        <end position="250"/>
    </location>
</feature>
<keyword evidence="4" id="KW-1185">Reference proteome</keyword>
<evidence type="ECO:0000256" key="1">
    <source>
        <dbReference type="SAM" id="MobiDB-lite"/>
    </source>
</evidence>
<evidence type="ECO:0000313" key="4">
    <source>
        <dbReference type="Proteomes" id="UP001271007"/>
    </source>
</evidence>
<evidence type="ECO:0000313" key="3">
    <source>
        <dbReference type="EMBL" id="KAK3049749.1"/>
    </source>
</evidence>
<dbReference type="Gene3D" id="3.40.1610.10">
    <property type="entry name" value="CV3147-like domain"/>
    <property type="match status" value="1"/>
</dbReference>
<dbReference type="Proteomes" id="UP001271007">
    <property type="component" value="Unassembled WGS sequence"/>
</dbReference>
<sequence>MGRAYPRLYMKTPFLYGWLAMPATKADGNGNIVTVHRATSMRKVEMIHRKAGAQLGLFSQLVIPPMDVATAKRVACLGTTSLAWYIGHAVYQARQEKRSIMDAIVAANPSGKVLYTGKIVHVHRYVFSGGYTEGSVRLAPISSEEQEYGDAASGESRHLHLPFQNEYLLAELIDADVPNSRLNATAGSVEKRALEGELLCTVPDLISLVGSDGHALGTQDVRYGVRVSAVAFVANPHWYTPKGVKTGGPESPATKQESGVLFPTEI</sequence>
<dbReference type="EMBL" id="JAWDJX010000037">
    <property type="protein sequence ID" value="KAK3049749.1"/>
    <property type="molecule type" value="Genomic_DNA"/>
</dbReference>
<feature type="region of interest" description="Disordered" evidence="1">
    <location>
        <begin position="243"/>
        <end position="266"/>
    </location>
</feature>
<protein>
    <recommendedName>
        <fullName evidence="2">S-Me-THD-like C-terminal domain-containing protein</fullName>
    </recommendedName>
</protein>
<name>A0AAJ0DH20_9PEZI</name>
<dbReference type="AlphaFoldDB" id="A0AAJ0DH20"/>
<evidence type="ECO:0000259" key="2">
    <source>
        <dbReference type="Pfam" id="PF20906"/>
    </source>
</evidence>
<dbReference type="InterPro" id="IPR027479">
    <property type="entry name" value="S-Me-THD_N_sf"/>
</dbReference>